<evidence type="ECO:0000313" key="3">
    <source>
        <dbReference type="Proteomes" id="UP001431192"/>
    </source>
</evidence>
<proteinExistence type="predicted"/>
<dbReference type="EMBL" id="JAODOQ010000001">
    <property type="protein sequence ID" value="MCT8987943.1"/>
    <property type="molecule type" value="Genomic_DNA"/>
</dbReference>
<protein>
    <recommendedName>
        <fullName evidence="4">Methyl-accepting chemotaxis protein</fullName>
    </recommendedName>
</protein>
<accession>A0ABT2P5K5</accession>
<dbReference type="RefSeq" id="WP_261734137.1">
    <property type="nucleotide sequence ID" value="NZ_JAODOQ010000001.1"/>
</dbReference>
<evidence type="ECO:0000256" key="1">
    <source>
        <dbReference type="SAM" id="Phobius"/>
    </source>
</evidence>
<keyword evidence="1" id="KW-1133">Transmembrane helix</keyword>
<evidence type="ECO:0000313" key="2">
    <source>
        <dbReference type="EMBL" id="MCT8987943.1"/>
    </source>
</evidence>
<feature type="transmembrane region" description="Helical" evidence="1">
    <location>
        <begin position="12"/>
        <end position="35"/>
    </location>
</feature>
<reference evidence="2" key="1">
    <citation type="submission" date="2022-09" db="EMBL/GenBank/DDBJ databases">
        <title>Shewanella sp. KJ10-1 sp.nov, isolated from marine algae.</title>
        <authorList>
            <person name="Butt M."/>
            <person name="Lee J.K."/>
            <person name="Kim J.M."/>
            <person name="Choi D.G."/>
        </authorList>
    </citation>
    <scope>NUCLEOTIDE SEQUENCE</scope>
    <source>
        <strain evidence="2">KJ10-1</strain>
    </source>
</reference>
<evidence type="ECO:0008006" key="4">
    <source>
        <dbReference type="Google" id="ProtNLM"/>
    </source>
</evidence>
<keyword evidence="1" id="KW-0472">Membrane</keyword>
<name>A0ABT2P5K5_9GAMM</name>
<gene>
    <name evidence="2" type="ORF">N4T56_17560</name>
</gene>
<organism evidence="2 3">
    <name type="scientific">Shewanella phaeophyticola</name>
    <dbReference type="NCBI Taxonomy" id="2978345"/>
    <lineage>
        <taxon>Bacteria</taxon>
        <taxon>Pseudomonadati</taxon>
        <taxon>Pseudomonadota</taxon>
        <taxon>Gammaproteobacteria</taxon>
        <taxon>Alteromonadales</taxon>
        <taxon>Shewanellaceae</taxon>
        <taxon>Shewanella</taxon>
    </lineage>
</organism>
<sequence length="49" mass="5386">MKIIPSIRLYVLLAMLVTGIGTILILSALSLHYFIAGMDSSLRVSMYAQ</sequence>
<dbReference type="Proteomes" id="UP001431192">
    <property type="component" value="Unassembled WGS sequence"/>
</dbReference>
<keyword evidence="3" id="KW-1185">Reference proteome</keyword>
<keyword evidence="1" id="KW-0812">Transmembrane</keyword>
<comment type="caution">
    <text evidence="2">The sequence shown here is derived from an EMBL/GenBank/DDBJ whole genome shotgun (WGS) entry which is preliminary data.</text>
</comment>